<dbReference type="InterPro" id="IPR032466">
    <property type="entry name" value="Metal_Hydrolase"/>
</dbReference>
<dbReference type="GO" id="GO:0004151">
    <property type="term" value="F:dihydroorotase activity"/>
    <property type="evidence" value="ECO:0007669"/>
    <property type="project" value="UniProtKB-UniRule"/>
</dbReference>
<evidence type="ECO:0000313" key="8">
    <source>
        <dbReference type="EMBL" id="SEA48156.1"/>
    </source>
</evidence>
<evidence type="ECO:0000256" key="1">
    <source>
        <dbReference type="ARBA" id="ARBA00002368"/>
    </source>
</evidence>
<dbReference type="NCBIfam" id="TIGR00857">
    <property type="entry name" value="pyrC_multi"/>
    <property type="match status" value="1"/>
</dbReference>
<feature type="domain" description="Dihydroorotase catalytic" evidence="7">
    <location>
        <begin position="51"/>
        <end position="237"/>
    </location>
</feature>
<feature type="binding site" evidence="6">
    <location>
        <position position="60"/>
    </location>
    <ligand>
        <name>Zn(2+)</name>
        <dbReference type="ChEBI" id="CHEBI:29105"/>
        <label>1</label>
    </ligand>
</feature>
<dbReference type="EMBL" id="FNQN01000006">
    <property type="protein sequence ID" value="SEA48156.1"/>
    <property type="molecule type" value="Genomic_DNA"/>
</dbReference>
<feature type="binding site" evidence="6">
    <location>
        <position position="94"/>
    </location>
    <ligand>
        <name>substrate</name>
    </ligand>
</feature>
<dbReference type="PANTHER" id="PTHR43668:SF2">
    <property type="entry name" value="ALLANTOINASE"/>
    <property type="match status" value="1"/>
</dbReference>
<comment type="cofactor">
    <cofactor evidence="6">
        <name>Zn(2+)</name>
        <dbReference type="ChEBI" id="CHEBI:29105"/>
    </cofactor>
    <text evidence="6">Binds 2 Zn(2+) ions per subunit.</text>
</comment>
<dbReference type="AlphaFoldDB" id="A0A1H4BJ68"/>
<dbReference type="InterPro" id="IPR004722">
    <property type="entry name" value="DHOase"/>
</dbReference>
<feature type="binding site" evidence="6">
    <location>
        <position position="152"/>
    </location>
    <ligand>
        <name>Zn(2+)</name>
        <dbReference type="ChEBI" id="CHEBI:29105"/>
        <label>1</label>
    </ligand>
</feature>
<feature type="binding site" evidence="6">
    <location>
        <position position="232"/>
    </location>
    <ligand>
        <name>Zn(2+)</name>
        <dbReference type="ChEBI" id="CHEBI:29105"/>
        <label>2</label>
    </ligand>
</feature>
<dbReference type="STRING" id="37625.SAMN05660420_02237"/>
<feature type="binding site" evidence="6">
    <location>
        <begin position="62"/>
        <end position="64"/>
    </location>
    <ligand>
        <name>substrate</name>
    </ligand>
</feature>
<comment type="function">
    <text evidence="1 6">Catalyzes the reversible cyclization of carbamoyl aspartate to dihydroorotate.</text>
</comment>
<dbReference type="SUPFAM" id="SSF51338">
    <property type="entry name" value="Composite domain of metallo-dependent hydrolases"/>
    <property type="match status" value="1"/>
</dbReference>
<proteinExistence type="inferred from homology"/>
<keyword evidence="4 6" id="KW-0378">Hydrolase</keyword>
<dbReference type="EC" id="3.5.2.3" evidence="6"/>
<dbReference type="RefSeq" id="WP_092348307.1">
    <property type="nucleotide sequence ID" value="NZ_FNQN01000006.1"/>
</dbReference>
<dbReference type="GO" id="GO:0044205">
    <property type="term" value="P:'de novo' UMP biosynthetic process"/>
    <property type="evidence" value="ECO:0007669"/>
    <property type="project" value="UniProtKB-UniRule"/>
</dbReference>
<name>A0A1H4BJ68_9BACT</name>
<accession>A0A1H4BJ68</accession>
<gene>
    <name evidence="6" type="primary">pyrC</name>
    <name evidence="8" type="ORF">SAMN05660420_02237</name>
</gene>
<organism evidence="8 9">
    <name type="scientific">Desulfuromusa kysingii</name>
    <dbReference type="NCBI Taxonomy" id="37625"/>
    <lineage>
        <taxon>Bacteria</taxon>
        <taxon>Pseudomonadati</taxon>
        <taxon>Thermodesulfobacteriota</taxon>
        <taxon>Desulfuromonadia</taxon>
        <taxon>Desulfuromonadales</taxon>
        <taxon>Geopsychrobacteraceae</taxon>
        <taxon>Desulfuromusa</taxon>
    </lineage>
</organism>
<dbReference type="SUPFAM" id="SSF51556">
    <property type="entry name" value="Metallo-dependent hydrolases"/>
    <property type="match status" value="1"/>
</dbReference>
<keyword evidence="6" id="KW-0862">Zinc</keyword>
<comment type="caution">
    <text evidence="6">Lacks conserved residue(s) required for the propagation of feature annotation.</text>
</comment>
<comment type="pathway">
    <text evidence="6">Pyrimidine metabolism; UMP biosynthesis via de novo pathway; (S)-dihydroorotate from bicarbonate: step 3/3.</text>
</comment>
<feature type="binding site" evidence="6">
    <location>
        <position position="305"/>
    </location>
    <ligand>
        <name>Zn(2+)</name>
        <dbReference type="ChEBI" id="CHEBI:29105"/>
        <label>1</label>
    </ligand>
</feature>
<feature type="binding site" evidence="6">
    <location>
        <position position="309"/>
    </location>
    <ligand>
        <name>substrate</name>
    </ligand>
</feature>
<dbReference type="Proteomes" id="UP000199409">
    <property type="component" value="Unassembled WGS sequence"/>
</dbReference>
<dbReference type="GO" id="GO:0006145">
    <property type="term" value="P:purine nucleobase catabolic process"/>
    <property type="evidence" value="ECO:0007669"/>
    <property type="project" value="TreeGrafter"/>
</dbReference>
<evidence type="ECO:0000256" key="4">
    <source>
        <dbReference type="ARBA" id="ARBA00022801"/>
    </source>
</evidence>
<evidence type="ECO:0000256" key="5">
    <source>
        <dbReference type="ARBA" id="ARBA00022975"/>
    </source>
</evidence>
<evidence type="ECO:0000256" key="2">
    <source>
        <dbReference type="ARBA" id="ARBA00010286"/>
    </source>
</evidence>
<dbReference type="GO" id="GO:0004038">
    <property type="term" value="F:allantoinase activity"/>
    <property type="evidence" value="ECO:0007669"/>
    <property type="project" value="TreeGrafter"/>
</dbReference>
<comment type="catalytic activity">
    <reaction evidence="6">
        <text>(S)-dihydroorotate + H2O = N-carbamoyl-L-aspartate + H(+)</text>
        <dbReference type="Rhea" id="RHEA:24296"/>
        <dbReference type="ChEBI" id="CHEBI:15377"/>
        <dbReference type="ChEBI" id="CHEBI:15378"/>
        <dbReference type="ChEBI" id="CHEBI:30864"/>
        <dbReference type="ChEBI" id="CHEBI:32814"/>
        <dbReference type="EC" id="3.5.2.3"/>
    </reaction>
</comment>
<dbReference type="InterPro" id="IPR002195">
    <property type="entry name" value="Dihydroorotase_CS"/>
</dbReference>
<dbReference type="PROSITE" id="PS00483">
    <property type="entry name" value="DIHYDROOROTASE_2"/>
    <property type="match status" value="1"/>
</dbReference>
<feature type="binding site" evidence="6">
    <location>
        <position position="62"/>
    </location>
    <ligand>
        <name>Zn(2+)</name>
        <dbReference type="ChEBI" id="CHEBI:29105"/>
        <label>1</label>
    </ligand>
</feature>
<dbReference type="Gene3D" id="2.30.40.10">
    <property type="entry name" value="Urease, subunit C, domain 1"/>
    <property type="match status" value="1"/>
</dbReference>
<evidence type="ECO:0000256" key="3">
    <source>
        <dbReference type="ARBA" id="ARBA00022723"/>
    </source>
</evidence>
<dbReference type="GO" id="GO:0005737">
    <property type="term" value="C:cytoplasm"/>
    <property type="evidence" value="ECO:0007669"/>
    <property type="project" value="TreeGrafter"/>
</dbReference>
<sequence>MKTLIKNGRVIDPANKIDAACDVLIEDGVIQEVATNISVTADEIIDATGLLVAPGLVDIHTHMRDPGFEYKEDIISGTRAAAAGGVTSLTCMPNTNPVNDSCAVTQYIINKAKQQGSANIYPIASISKGMKGEILAEMGDLKEAGCVGFSDDGIPVTHGELLRRAFEYADTFSMPIVTHSEDLSITGSGCMHEGDVATELGLQGIPWVAEDAGTAREIMLAEFTGGRLHVCHVSTKGSVDLIRHAKARGVRVSCEATPHHFTLTDEAVRGYNTNAKMSPPLRSQDHVDAVRAGLADGTIDAIATDHAPHHYDEKNVEFPVAMNGIVGLESLLPLSLRLVADGLLGLNSLISLLTVQPATIMGIDRGTLSVGAVADIVLIDLEREWTYTAESLHSKSKNSPFLGWEMKGAAVKTLLAGKVVFER</sequence>
<feature type="binding site" evidence="6">
    <location>
        <position position="152"/>
    </location>
    <ligand>
        <name>Zn(2+)</name>
        <dbReference type="ChEBI" id="CHEBI:29105"/>
        <label>2</label>
    </ligand>
</feature>
<dbReference type="OrthoDB" id="9803027at2"/>
<feature type="binding site" evidence="6">
    <location>
        <position position="179"/>
    </location>
    <ligand>
        <name>Zn(2+)</name>
        <dbReference type="ChEBI" id="CHEBI:29105"/>
        <label>2</label>
    </ligand>
</feature>
<dbReference type="InterPro" id="IPR024403">
    <property type="entry name" value="DHOase_cat"/>
</dbReference>
<protein>
    <recommendedName>
        <fullName evidence="6">Dihydroorotase</fullName>
        <shortName evidence="6">DHOase</shortName>
        <ecNumber evidence="6">3.5.2.3</ecNumber>
    </recommendedName>
</protein>
<dbReference type="UniPathway" id="UPA00070">
    <property type="reaction ID" value="UER00117"/>
</dbReference>
<evidence type="ECO:0000259" key="7">
    <source>
        <dbReference type="Pfam" id="PF12890"/>
    </source>
</evidence>
<dbReference type="Gene3D" id="3.20.20.140">
    <property type="entry name" value="Metal-dependent hydrolases"/>
    <property type="match status" value="1"/>
</dbReference>
<dbReference type="Pfam" id="PF12890">
    <property type="entry name" value="DHOase"/>
    <property type="match status" value="1"/>
</dbReference>
<feature type="active site" evidence="6">
    <location>
        <position position="305"/>
    </location>
</feature>
<keyword evidence="3 6" id="KW-0479">Metal-binding</keyword>
<reference evidence="8 9" key="1">
    <citation type="submission" date="2016-10" db="EMBL/GenBank/DDBJ databases">
        <authorList>
            <person name="de Groot N.N."/>
        </authorList>
    </citation>
    <scope>NUCLEOTIDE SEQUENCE [LARGE SCALE GENOMIC DNA]</scope>
    <source>
        <strain evidence="8 9">DSM 7343</strain>
    </source>
</reference>
<dbReference type="InterPro" id="IPR050138">
    <property type="entry name" value="DHOase/Allantoinase_Hydrolase"/>
</dbReference>
<dbReference type="CDD" id="cd01317">
    <property type="entry name" value="DHOase_IIa"/>
    <property type="match status" value="1"/>
</dbReference>
<dbReference type="PANTHER" id="PTHR43668">
    <property type="entry name" value="ALLANTOINASE"/>
    <property type="match status" value="1"/>
</dbReference>
<comment type="similarity">
    <text evidence="2 6">Belongs to the metallo-dependent hydrolases superfamily. DHOase family. Class I DHOase subfamily.</text>
</comment>
<dbReference type="HAMAP" id="MF_00220_B">
    <property type="entry name" value="PyrC_classI_B"/>
    <property type="match status" value="1"/>
</dbReference>
<dbReference type="InterPro" id="IPR011059">
    <property type="entry name" value="Metal-dep_hydrolase_composite"/>
</dbReference>
<dbReference type="GO" id="GO:0008270">
    <property type="term" value="F:zinc ion binding"/>
    <property type="evidence" value="ECO:0007669"/>
    <property type="project" value="UniProtKB-UniRule"/>
</dbReference>
<evidence type="ECO:0000256" key="6">
    <source>
        <dbReference type="HAMAP-Rule" id="MF_00220"/>
    </source>
</evidence>
<evidence type="ECO:0000313" key="9">
    <source>
        <dbReference type="Proteomes" id="UP000199409"/>
    </source>
</evidence>
<keyword evidence="9" id="KW-1185">Reference proteome</keyword>
<keyword evidence="5 6" id="KW-0665">Pyrimidine biosynthesis</keyword>